<gene>
    <name evidence="2" type="ORF">PTTW11_06997</name>
</gene>
<dbReference type="AlphaFoldDB" id="A0A6S6W4E8"/>
<evidence type="ECO:0000256" key="1">
    <source>
        <dbReference type="ARBA" id="ARBA00023002"/>
    </source>
</evidence>
<keyword evidence="1" id="KW-0560">Oxidoreductase</keyword>
<dbReference type="InterPro" id="IPR025337">
    <property type="entry name" value="Questin_oxidase-like"/>
</dbReference>
<evidence type="ECO:0000313" key="3">
    <source>
        <dbReference type="Proteomes" id="UP000472372"/>
    </source>
</evidence>
<dbReference type="Pfam" id="PF14027">
    <property type="entry name" value="Questin_oxidase"/>
    <property type="match status" value="1"/>
</dbReference>
<reference evidence="2" key="1">
    <citation type="submission" date="2021-02" db="EMBL/GenBank/DDBJ databases">
        <authorList>
            <person name="Syme A R."/>
            <person name="Syme A R."/>
            <person name="Moolhuijzen P."/>
        </authorList>
    </citation>
    <scope>NUCLEOTIDE SEQUENCE</scope>
    <source>
        <strain evidence="2">W1-1</strain>
    </source>
</reference>
<proteinExistence type="predicted"/>
<dbReference type="GO" id="GO:0016491">
    <property type="term" value="F:oxidoreductase activity"/>
    <property type="evidence" value="ECO:0007669"/>
    <property type="project" value="UniProtKB-KW"/>
</dbReference>
<accession>A0A6S6W4E8</accession>
<name>A0A6S6W4E8_9PLEO</name>
<dbReference type="PANTHER" id="PTHR35870">
    <property type="entry name" value="PROTEIN, PUTATIVE (AFU_ORTHOLOGUE AFUA_5G03330)-RELATED"/>
    <property type="match status" value="1"/>
</dbReference>
<organism evidence="2 3">
    <name type="scientific">Pyrenophora teres f. teres</name>
    <dbReference type="NCBI Taxonomy" id="97479"/>
    <lineage>
        <taxon>Eukaryota</taxon>
        <taxon>Fungi</taxon>
        <taxon>Dikarya</taxon>
        <taxon>Ascomycota</taxon>
        <taxon>Pezizomycotina</taxon>
        <taxon>Dothideomycetes</taxon>
        <taxon>Pleosporomycetidae</taxon>
        <taxon>Pleosporales</taxon>
        <taxon>Pleosporineae</taxon>
        <taxon>Pleosporaceae</taxon>
        <taxon>Pyrenophora</taxon>
    </lineage>
</organism>
<protein>
    <submittedName>
        <fullName evidence="2">DUF4243 domain containing protein</fullName>
    </submittedName>
</protein>
<evidence type="ECO:0000313" key="2">
    <source>
        <dbReference type="EMBL" id="CAE7186628.1"/>
    </source>
</evidence>
<dbReference type="EMBL" id="HG992982">
    <property type="protein sequence ID" value="CAE7186628.1"/>
    <property type="molecule type" value="Genomic_DNA"/>
</dbReference>
<sequence>MATASKIQLSASQTPQFHVANLRRESATKASELLQINHEKHHIFFNQDGFHNHIAHHLLTLFALGGTPAQLQSAYDHNASYQRAPEPLQPSIVSDMHEPSRFQSYLGQEKYYHDFLVFFQEEINKKGWEATVQEYLFAETELADDMLARLYAGFLHPLIHLGFGVEFEQPGVIAEALAQAAVHGAWMKGLFLGCEEKVRERGEAVERKTIVQVLEECRNNEKMRAAAQEGDANKIRDGILKRAPKEMVDMATQCFVKEGDDLQEKMAEMVNAAGMSPFILLSILPLTVMTNNVEKQVYFTITAQKPPHIPKLDFFYMHCLNASIFFPRFLATPSFSPHTQRRLLNWKIWSDITMYVSRGCPPLLPQEVSGYKPKKEGGLDDVIERVKQIDDDGHAAKLVRAIANAERVCKEWEGREGFEVKGEMWEKVGLLAVESLEAGAPEWVRGCGFEGAWEGVPLREGGKL</sequence>
<dbReference type="PANTHER" id="PTHR35870:SF1">
    <property type="entry name" value="PROTEIN, PUTATIVE (AFU_ORTHOLOGUE AFUA_5G03330)-RELATED"/>
    <property type="match status" value="1"/>
</dbReference>
<dbReference type="Proteomes" id="UP000472372">
    <property type="component" value="Chromosome 6"/>
</dbReference>